<sequence length="419" mass="45993">MTTFVRVTDDESELEIEIPTEEDGVDQDGTILLTSLVAQFPGACGLKYRSETGGLRGVRLANGSLYPPGGMWGDTVYIVNFPKESKRKVDEELENPVSSKMKKVETRKTSDLIVLGLPWKSTEDDMKAYFEQFGDLVLTQVKRDPRSGQSKGFGFIKFKDYEAQLRCLAARHRIDGRWCEVNLPNSHTEQDNNPTNRKIFVARCTEDLTNEELREYFEQFGEVVDVFIPKPFRAFAFVTFADPLVAERLCGEDHIIKTASVHISSAEPKAKEQQIERQQGRNRGGNFGRGEMWDNSGSGQDAGLARGNNPVQNKSEMNAMGMEPNMNNIGMNMFSSAMLAAAQAVFQGAQNPNSSSYELGPGFGGTRDSRSGGFNNDSASGQNSYSQWGNRSGGGGGGYNNSSSSSGWGQGASGRGNWN</sequence>
<dbReference type="InterPro" id="IPR035979">
    <property type="entry name" value="RBD_domain_sf"/>
</dbReference>
<dbReference type="Pfam" id="PF00076">
    <property type="entry name" value="RRM_1"/>
    <property type="match status" value="2"/>
</dbReference>
<dbReference type="CDD" id="cd19609">
    <property type="entry name" value="NTD_TDP-43"/>
    <property type="match status" value="1"/>
</dbReference>
<dbReference type="CDD" id="cd12322">
    <property type="entry name" value="RRM2_TDP43"/>
    <property type="match status" value="1"/>
</dbReference>
<feature type="domain" description="RRM" evidence="10">
    <location>
        <begin position="110"/>
        <end position="186"/>
    </location>
</feature>
<keyword evidence="2" id="KW-0507">mRNA processing</keyword>
<feature type="compositionally biased region" description="Gly residues" evidence="9">
    <location>
        <begin position="408"/>
        <end position="419"/>
    </location>
</feature>
<dbReference type="PANTHER" id="PTHR48033">
    <property type="entry name" value="RNA-BINDING (RRM/RBD/RNP MOTIFS) FAMILY PROTEIN"/>
    <property type="match status" value="1"/>
</dbReference>
<dbReference type="Gene3D" id="3.30.70.330">
    <property type="match status" value="2"/>
</dbReference>
<keyword evidence="7" id="KW-0539">Nucleus</keyword>
<evidence type="ECO:0000256" key="2">
    <source>
        <dbReference type="ARBA" id="ARBA00022664"/>
    </source>
</evidence>
<evidence type="ECO:0000256" key="4">
    <source>
        <dbReference type="ARBA" id="ARBA00023015"/>
    </source>
</evidence>
<dbReference type="SMART" id="SM00360">
    <property type="entry name" value="RRM"/>
    <property type="match status" value="2"/>
</dbReference>
<feature type="region of interest" description="Disordered" evidence="9">
    <location>
        <begin position="350"/>
        <end position="419"/>
    </location>
</feature>
<dbReference type="Pfam" id="PF18694">
    <property type="entry name" value="TDP-43_N"/>
    <property type="match status" value="1"/>
</dbReference>
<keyword evidence="4" id="KW-0805">Transcription regulation</keyword>
<evidence type="ECO:0000259" key="10">
    <source>
        <dbReference type="PROSITE" id="PS50102"/>
    </source>
</evidence>
<protein>
    <submittedName>
        <fullName evidence="11">TADBP-like protein</fullName>
    </submittedName>
</protein>
<dbReference type="CDD" id="cd12321">
    <property type="entry name" value="RRM1_TDP43"/>
    <property type="match status" value="1"/>
</dbReference>
<evidence type="ECO:0000313" key="11">
    <source>
        <dbReference type="EMBL" id="WAR11927.1"/>
    </source>
</evidence>
<evidence type="ECO:0000256" key="7">
    <source>
        <dbReference type="ARBA" id="ARBA00023242"/>
    </source>
</evidence>
<evidence type="ECO:0000256" key="9">
    <source>
        <dbReference type="SAM" id="MobiDB-lite"/>
    </source>
</evidence>
<dbReference type="Proteomes" id="UP001164746">
    <property type="component" value="Chromosome 8"/>
</dbReference>
<dbReference type="EMBL" id="CP111019">
    <property type="protein sequence ID" value="WAR11927.1"/>
    <property type="molecule type" value="Genomic_DNA"/>
</dbReference>
<feature type="region of interest" description="Disordered" evidence="9">
    <location>
        <begin position="266"/>
        <end position="323"/>
    </location>
</feature>
<evidence type="ECO:0000256" key="1">
    <source>
        <dbReference type="ARBA" id="ARBA00004123"/>
    </source>
</evidence>
<feature type="compositionally biased region" description="Polar residues" evidence="9">
    <location>
        <begin position="372"/>
        <end position="384"/>
    </location>
</feature>
<feature type="domain" description="RRM" evidence="10">
    <location>
        <begin position="197"/>
        <end position="268"/>
    </location>
</feature>
<dbReference type="PANTHER" id="PTHR48033:SF9">
    <property type="entry name" value="TAR DNA-BINDING PROTEIN 43"/>
    <property type="match status" value="1"/>
</dbReference>
<comment type="subcellular location">
    <subcellularLocation>
        <location evidence="1">Nucleus</location>
    </subcellularLocation>
</comment>
<accession>A0ABY7ES11</accession>
<evidence type="ECO:0000313" key="12">
    <source>
        <dbReference type="Proteomes" id="UP001164746"/>
    </source>
</evidence>
<dbReference type="InterPro" id="IPR000504">
    <property type="entry name" value="RRM_dom"/>
</dbReference>
<keyword evidence="6" id="KW-0508">mRNA splicing</keyword>
<reference evidence="11" key="1">
    <citation type="submission" date="2022-11" db="EMBL/GenBank/DDBJ databases">
        <title>Centuries of genome instability and evolution in soft-shell clam transmissible cancer (bioRxiv).</title>
        <authorList>
            <person name="Hart S.F.M."/>
            <person name="Yonemitsu M.A."/>
            <person name="Giersch R.M."/>
            <person name="Beal B.F."/>
            <person name="Arriagada G."/>
            <person name="Davis B.W."/>
            <person name="Ostrander E.A."/>
            <person name="Goff S.P."/>
            <person name="Metzger M.J."/>
        </authorList>
    </citation>
    <scope>NUCLEOTIDE SEQUENCE</scope>
    <source>
        <strain evidence="11">MELC-2E11</strain>
        <tissue evidence="11">Siphon/mantle</tissue>
    </source>
</reference>
<keyword evidence="3" id="KW-0677">Repeat</keyword>
<feature type="compositionally biased region" description="Basic and acidic residues" evidence="9">
    <location>
        <begin position="268"/>
        <end position="279"/>
    </location>
</feature>
<keyword evidence="5" id="KW-0804">Transcription</keyword>
<evidence type="ECO:0000256" key="3">
    <source>
        <dbReference type="ARBA" id="ARBA00022737"/>
    </source>
</evidence>
<dbReference type="InterPro" id="IPR012677">
    <property type="entry name" value="Nucleotide-bd_a/b_plait_sf"/>
</dbReference>
<dbReference type="PROSITE" id="PS50102">
    <property type="entry name" value="RRM"/>
    <property type="match status" value="2"/>
</dbReference>
<name>A0ABY7ES11_MYAAR</name>
<evidence type="ECO:0000256" key="8">
    <source>
        <dbReference type="PROSITE-ProRule" id="PRU00176"/>
    </source>
</evidence>
<evidence type="ECO:0000256" key="6">
    <source>
        <dbReference type="ARBA" id="ARBA00023187"/>
    </source>
</evidence>
<evidence type="ECO:0000256" key="5">
    <source>
        <dbReference type="ARBA" id="ARBA00023163"/>
    </source>
</evidence>
<organism evidence="11 12">
    <name type="scientific">Mya arenaria</name>
    <name type="common">Soft-shell clam</name>
    <dbReference type="NCBI Taxonomy" id="6604"/>
    <lineage>
        <taxon>Eukaryota</taxon>
        <taxon>Metazoa</taxon>
        <taxon>Spiralia</taxon>
        <taxon>Lophotrochozoa</taxon>
        <taxon>Mollusca</taxon>
        <taxon>Bivalvia</taxon>
        <taxon>Autobranchia</taxon>
        <taxon>Heteroconchia</taxon>
        <taxon>Euheterodonta</taxon>
        <taxon>Imparidentia</taxon>
        <taxon>Neoheterodontei</taxon>
        <taxon>Myida</taxon>
        <taxon>Myoidea</taxon>
        <taxon>Myidae</taxon>
        <taxon>Mya</taxon>
    </lineage>
</organism>
<proteinExistence type="predicted"/>
<keyword evidence="8" id="KW-0694">RNA-binding</keyword>
<dbReference type="InterPro" id="IPR041105">
    <property type="entry name" value="TDP-43_N"/>
</dbReference>
<dbReference type="SUPFAM" id="SSF54928">
    <property type="entry name" value="RNA-binding domain, RBD"/>
    <property type="match status" value="1"/>
</dbReference>
<keyword evidence="12" id="KW-1185">Reference proteome</keyword>
<gene>
    <name evidence="11" type="ORF">MAR_026107</name>
</gene>